<dbReference type="InterPro" id="IPR005955">
    <property type="entry name" value="GST_Zeta"/>
</dbReference>
<dbReference type="InterPro" id="IPR034330">
    <property type="entry name" value="GST_Zeta_C"/>
</dbReference>
<dbReference type="Proteomes" id="UP000653472">
    <property type="component" value="Unassembled WGS sequence"/>
</dbReference>
<dbReference type="RefSeq" id="WP_168147320.1">
    <property type="nucleotide sequence ID" value="NZ_JAAVXB010000003.1"/>
</dbReference>
<dbReference type="PROSITE" id="PS50405">
    <property type="entry name" value="GST_CTER"/>
    <property type="match status" value="1"/>
</dbReference>
<dbReference type="NCBIfam" id="TIGR01262">
    <property type="entry name" value="maiA"/>
    <property type="match status" value="1"/>
</dbReference>
<dbReference type="GO" id="GO:0006749">
    <property type="term" value="P:glutathione metabolic process"/>
    <property type="evidence" value="ECO:0007669"/>
    <property type="project" value="TreeGrafter"/>
</dbReference>
<dbReference type="SFLD" id="SFLDG00358">
    <property type="entry name" value="Main_(cytGST)"/>
    <property type="match status" value="1"/>
</dbReference>
<dbReference type="InterPro" id="IPR040079">
    <property type="entry name" value="Glutathione_S-Trfase"/>
</dbReference>
<dbReference type="GO" id="GO:0016034">
    <property type="term" value="F:maleylacetoacetate isomerase activity"/>
    <property type="evidence" value="ECO:0007669"/>
    <property type="project" value="UniProtKB-EC"/>
</dbReference>
<dbReference type="InterPro" id="IPR004045">
    <property type="entry name" value="Glutathione_S-Trfase_N"/>
</dbReference>
<dbReference type="PROSITE" id="PS50404">
    <property type="entry name" value="GST_NTER"/>
    <property type="match status" value="1"/>
</dbReference>
<dbReference type="Pfam" id="PF13410">
    <property type="entry name" value="GST_C_2"/>
    <property type="match status" value="1"/>
</dbReference>
<evidence type="ECO:0000259" key="3">
    <source>
        <dbReference type="PROSITE" id="PS50405"/>
    </source>
</evidence>
<comment type="similarity">
    <text evidence="1">Belongs to the GST superfamily. Zeta family.</text>
</comment>
<dbReference type="SUPFAM" id="SSF47616">
    <property type="entry name" value="GST C-terminal domain-like"/>
    <property type="match status" value="1"/>
</dbReference>
<dbReference type="Gene3D" id="1.20.1050.10">
    <property type="match status" value="1"/>
</dbReference>
<dbReference type="Gene3D" id="3.40.30.10">
    <property type="entry name" value="Glutaredoxin"/>
    <property type="match status" value="1"/>
</dbReference>
<feature type="domain" description="GST N-terminal" evidence="2">
    <location>
        <begin position="1"/>
        <end position="83"/>
    </location>
</feature>
<gene>
    <name evidence="4" type="primary">maiA</name>
    <name evidence="4" type="ORF">G7Y82_07015</name>
</gene>
<dbReference type="InterPro" id="IPR010987">
    <property type="entry name" value="Glutathione-S-Trfase_C-like"/>
</dbReference>
<dbReference type="InterPro" id="IPR034333">
    <property type="entry name" value="GST_Zeta_N"/>
</dbReference>
<comment type="caution">
    <text evidence="4">The sequence shown here is derived from an EMBL/GenBank/DDBJ whole genome shotgun (WGS) entry which is preliminary data.</text>
</comment>
<dbReference type="SFLD" id="SFLDS00019">
    <property type="entry name" value="Glutathione_Transferase_(cytos"/>
    <property type="match status" value="1"/>
</dbReference>
<keyword evidence="5" id="KW-1185">Reference proteome</keyword>
<evidence type="ECO:0000313" key="4">
    <source>
        <dbReference type="EMBL" id="NKF22063.1"/>
    </source>
</evidence>
<name>A0A969W8R0_9GAMM</name>
<dbReference type="SUPFAM" id="SSF52833">
    <property type="entry name" value="Thioredoxin-like"/>
    <property type="match status" value="1"/>
</dbReference>
<evidence type="ECO:0000256" key="1">
    <source>
        <dbReference type="ARBA" id="ARBA00010007"/>
    </source>
</evidence>
<sequence length="214" mass="24093">MLKLYSYWRSSASYRVRIALNLKQLPYEIVPIHLVRDGGEQHGTAYRALNPQQRVPLLVDGDFHLQQSLAIIDYLDARLPQPRLIPLDPQRRARVLAFAMAVIADIQPLQNTGTLRYLQDELGLSDTARGDWLRHFIGTTLRALEVERADAPDTPFVFGDEPTLADCVLVPQLYAALRFGCDAEQFPRLARIAAHCESLPAFALAHPSRQPDAE</sequence>
<dbReference type="PANTHER" id="PTHR42673:SF21">
    <property type="entry name" value="GLUTATHIONE S-TRANSFERASE YFCF"/>
    <property type="match status" value="1"/>
</dbReference>
<dbReference type="Pfam" id="PF13417">
    <property type="entry name" value="GST_N_3"/>
    <property type="match status" value="1"/>
</dbReference>
<dbReference type="GO" id="GO:0005737">
    <property type="term" value="C:cytoplasm"/>
    <property type="evidence" value="ECO:0007669"/>
    <property type="project" value="InterPro"/>
</dbReference>
<organism evidence="4 5">
    <name type="scientific">Solimonas marina</name>
    <dbReference type="NCBI Taxonomy" id="2714601"/>
    <lineage>
        <taxon>Bacteria</taxon>
        <taxon>Pseudomonadati</taxon>
        <taxon>Pseudomonadota</taxon>
        <taxon>Gammaproteobacteria</taxon>
        <taxon>Nevskiales</taxon>
        <taxon>Nevskiaceae</taxon>
        <taxon>Solimonas</taxon>
    </lineage>
</organism>
<dbReference type="GO" id="GO:0004364">
    <property type="term" value="F:glutathione transferase activity"/>
    <property type="evidence" value="ECO:0007669"/>
    <property type="project" value="TreeGrafter"/>
</dbReference>
<dbReference type="GO" id="GO:0006559">
    <property type="term" value="P:L-phenylalanine catabolic process"/>
    <property type="evidence" value="ECO:0007669"/>
    <property type="project" value="TreeGrafter"/>
</dbReference>
<keyword evidence="4" id="KW-0413">Isomerase</keyword>
<dbReference type="PANTHER" id="PTHR42673">
    <property type="entry name" value="MALEYLACETOACETATE ISOMERASE"/>
    <property type="match status" value="1"/>
</dbReference>
<dbReference type="CDD" id="cd03042">
    <property type="entry name" value="GST_N_Zeta"/>
    <property type="match status" value="1"/>
</dbReference>
<dbReference type="InterPro" id="IPR036282">
    <property type="entry name" value="Glutathione-S-Trfase_C_sf"/>
</dbReference>
<dbReference type="EC" id="5.2.1.2" evidence="4"/>
<evidence type="ECO:0000313" key="5">
    <source>
        <dbReference type="Proteomes" id="UP000653472"/>
    </source>
</evidence>
<dbReference type="AlphaFoldDB" id="A0A969W8R0"/>
<dbReference type="CDD" id="cd03191">
    <property type="entry name" value="GST_C_Zeta"/>
    <property type="match status" value="1"/>
</dbReference>
<proteinExistence type="inferred from homology"/>
<dbReference type="EMBL" id="JAAVXB010000003">
    <property type="protein sequence ID" value="NKF22063.1"/>
    <property type="molecule type" value="Genomic_DNA"/>
</dbReference>
<evidence type="ECO:0000259" key="2">
    <source>
        <dbReference type="PROSITE" id="PS50404"/>
    </source>
</evidence>
<reference evidence="4" key="1">
    <citation type="submission" date="2020-03" db="EMBL/GenBank/DDBJ databases">
        <title>Solimonas marina sp. nov., isolated from deep seawater of the Pacific Ocean.</title>
        <authorList>
            <person name="Liu X."/>
            <person name="Lai Q."/>
            <person name="Sun F."/>
            <person name="Gai Y."/>
            <person name="Li G."/>
            <person name="Shao Z."/>
        </authorList>
    </citation>
    <scope>NUCLEOTIDE SEQUENCE</scope>
    <source>
        <strain evidence="4">C16B3</strain>
    </source>
</reference>
<dbReference type="InterPro" id="IPR036249">
    <property type="entry name" value="Thioredoxin-like_sf"/>
</dbReference>
<protein>
    <submittedName>
        <fullName evidence="4">Maleylacetoacetate isomerase</fullName>
        <ecNumber evidence="4">5.2.1.2</ecNumber>
    </submittedName>
</protein>
<accession>A0A969W8R0</accession>
<feature type="domain" description="GST C-terminal" evidence="3">
    <location>
        <begin position="88"/>
        <end position="214"/>
    </location>
</feature>